<dbReference type="PANTHER" id="PTHR43798:SF33">
    <property type="entry name" value="HYDROLASE, PUTATIVE (AFU_ORTHOLOGUE AFUA_2G14860)-RELATED"/>
    <property type="match status" value="1"/>
</dbReference>
<dbReference type="AlphaFoldDB" id="A0A5Q0TFU7"/>
<evidence type="ECO:0000259" key="1">
    <source>
        <dbReference type="Pfam" id="PF00561"/>
    </source>
</evidence>
<dbReference type="EMBL" id="CP045699">
    <property type="protein sequence ID" value="QGA66048.1"/>
    <property type="molecule type" value="Genomic_DNA"/>
</dbReference>
<dbReference type="PANTHER" id="PTHR43798">
    <property type="entry name" value="MONOACYLGLYCEROL LIPASE"/>
    <property type="match status" value="1"/>
</dbReference>
<sequence length="310" mass="34779">MHVTCLQETRISLPHLCLAGLEHSTAQDADISVVFIHGWLDNAASFTSLLEQLPPSIDNNKMHYLAIDLPGHGLSQHKSTSNFYPFHDYISDIQQLLRQIAPKNLILVGHSLGALIASCYSAAFPENVLALIQIEGLGPLAESADNSVQRLRKGILNRQRFAAKPLRGYDSKAQALQHRMHANQLSADQLEPLITRGCVFDGERWQWRYDPKLRCDSLYRMTQDQALNYLEAVVCPNLLILGTEGYPAIKQATQRIPSLTNIQQVEVEGGHHCHLQQPHKTAQLIEQFIQQFELDSTITKNVESKCDSSK</sequence>
<dbReference type="GO" id="GO:0016020">
    <property type="term" value="C:membrane"/>
    <property type="evidence" value="ECO:0007669"/>
    <property type="project" value="TreeGrafter"/>
</dbReference>
<dbReference type="Pfam" id="PF00561">
    <property type="entry name" value="Abhydrolase_1"/>
    <property type="match status" value="1"/>
</dbReference>
<accession>A0A5Q0TFU7</accession>
<dbReference type="SUPFAM" id="SSF53474">
    <property type="entry name" value="alpha/beta-Hydrolases"/>
    <property type="match status" value="1"/>
</dbReference>
<keyword evidence="3" id="KW-1185">Reference proteome</keyword>
<evidence type="ECO:0000313" key="2">
    <source>
        <dbReference type="EMBL" id="QGA66048.1"/>
    </source>
</evidence>
<dbReference type="GO" id="GO:0016787">
    <property type="term" value="F:hydrolase activity"/>
    <property type="evidence" value="ECO:0007669"/>
    <property type="project" value="UniProtKB-KW"/>
</dbReference>
<organism evidence="2 3">
    <name type="scientific">Vibrio algicola</name>
    <dbReference type="NCBI Taxonomy" id="2662262"/>
    <lineage>
        <taxon>Bacteria</taxon>
        <taxon>Pseudomonadati</taxon>
        <taxon>Pseudomonadota</taxon>
        <taxon>Gammaproteobacteria</taxon>
        <taxon>Vibrionales</taxon>
        <taxon>Vibrionaceae</taxon>
        <taxon>Vibrio</taxon>
    </lineage>
</organism>
<protein>
    <submittedName>
        <fullName evidence="2">Alpha/beta fold hydrolase</fullName>
    </submittedName>
</protein>
<proteinExistence type="predicted"/>
<gene>
    <name evidence="2" type="ORF">GFB47_07515</name>
</gene>
<keyword evidence="2" id="KW-0378">Hydrolase</keyword>
<name>A0A5Q0TFU7_9VIBR</name>
<dbReference type="InterPro" id="IPR000073">
    <property type="entry name" value="AB_hydrolase_1"/>
</dbReference>
<evidence type="ECO:0000313" key="3">
    <source>
        <dbReference type="Proteomes" id="UP000348942"/>
    </source>
</evidence>
<reference evidence="2 3" key="1">
    <citation type="submission" date="2019-10" db="EMBL/GenBank/DDBJ databases">
        <title>Vibrio sp. nov., isolated from Coralline algae surface.</title>
        <authorList>
            <person name="Geng Y."/>
            <person name="Zhang X."/>
        </authorList>
    </citation>
    <scope>NUCLEOTIDE SEQUENCE [LARGE SCALE GENOMIC DNA]</scope>
    <source>
        <strain evidence="2 3">SM1977</strain>
    </source>
</reference>
<dbReference type="InterPro" id="IPR029058">
    <property type="entry name" value="AB_hydrolase_fold"/>
</dbReference>
<feature type="domain" description="AB hydrolase-1" evidence="1">
    <location>
        <begin position="33"/>
        <end position="161"/>
    </location>
</feature>
<dbReference type="Gene3D" id="3.40.50.1820">
    <property type="entry name" value="alpha/beta hydrolase"/>
    <property type="match status" value="1"/>
</dbReference>
<dbReference type="Proteomes" id="UP000348942">
    <property type="component" value="Chromosome 1"/>
</dbReference>
<dbReference type="InterPro" id="IPR050266">
    <property type="entry name" value="AB_hydrolase_sf"/>
</dbReference>